<dbReference type="InterPro" id="IPR003891">
    <property type="entry name" value="Initiation_fac_eIF4g_MI"/>
</dbReference>
<feature type="domain" description="MI" evidence="10">
    <location>
        <begin position="1272"/>
        <end position="1394"/>
    </location>
</feature>
<dbReference type="FunFam" id="1.25.40.10:FF:000463">
    <property type="entry name" value="Pentatricopeptide repeat-containing protein"/>
    <property type="match status" value="1"/>
</dbReference>
<dbReference type="InterPro" id="IPR002885">
    <property type="entry name" value="PPR_rpt"/>
</dbReference>
<evidence type="ECO:0000256" key="5">
    <source>
        <dbReference type="ARBA" id="ARBA00022845"/>
    </source>
</evidence>
<evidence type="ECO:0000256" key="6">
    <source>
        <dbReference type="ARBA" id="ARBA00022917"/>
    </source>
</evidence>
<dbReference type="PANTHER" id="PTHR47926">
    <property type="entry name" value="PENTATRICOPEPTIDE REPEAT-CONTAINING PROTEIN"/>
    <property type="match status" value="1"/>
</dbReference>
<dbReference type="InterPro" id="IPR032867">
    <property type="entry name" value="DYW_dom"/>
</dbReference>
<evidence type="ECO:0000256" key="3">
    <source>
        <dbReference type="ARBA" id="ARBA00022540"/>
    </source>
</evidence>
<evidence type="ECO:0000256" key="4">
    <source>
        <dbReference type="ARBA" id="ARBA00022737"/>
    </source>
</evidence>
<dbReference type="SMART" id="SM00543">
    <property type="entry name" value="MIF4G"/>
    <property type="match status" value="1"/>
</dbReference>
<feature type="repeat" description="PPR" evidence="8">
    <location>
        <begin position="185"/>
        <end position="219"/>
    </location>
</feature>
<reference evidence="11" key="1">
    <citation type="submission" date="2021-01" db="EMBL/GenBank/DDBJ databases">
        <authorList>
            <consortium name="Genoscope - CEA"/>
            <person name="William W."/>
        </authorList>
    </citation>
    <scope>NUCLEOTIDE SEQUENCE</scope>
</reference>
<accession>A0A816RAM4</accession>
<dbReference type="SUPFAM" id="SSF48371">
    <property type="entry name" value="ARM repeat"/>
    <property type="match status" value="2"/>
</dbReference>
<dbReference type="Pfam" id="PF20431">
    <property type="entry name" value="E_motif"/>
    <property type="match status" value="1"/>
</dbReference>
<dbReference type="GO" id="GO:0016071">
    <property type="term" value="P:mRNA metabolic process"/>
    <property type="evidence" value="ECO:0007669"/>
    <property type="project" value="UniProtKB-ARBA"/>
</dbReference>
<feature type="compositionally biased region" description="Basic and acidic residues" evidence="9">
    <location>
        <begin position="803"/>
        <end position="812"/>
    </location>
</feature>
<dbReference type="Gene3D" id="1.25.40.180">
    <property type="match status" value="2"/>
</dbReference>
<protein>
    <submittedName>
        <fullName evidence="11">(rape) hypothetical protein</fullName>
    </submittedName>
</protein>
<feature type="repeat" description="PPR" evidence="8">
    <location>
        <begin position="287"/>
        <end position="321"/>
    </location>
</feature>
<dbReference type="SUPFAM" id="SSF48452">
    <property type="entry name" value="TPR-like"/>
    <property type="match status" value="1"/>
</dbReference>
<comment type="similarity">
    <text evidence="1">Belongs to the eukaryotic initiation factor 4G family.</text>
</comment>
<dbReference type="FunFam" id="1.25.40.180:FF:000027">
    <property type="entry name" value="Eukaryotic translation initiation factor isoform 4G-2"/>
    <property type="match status" value="1"/>
</dbReference>
<dbReference type="GO" id="GO:0006417">
    <property type="term" value="P:regulation of translation"/>
    <property type="evidence" value="ECO:0007669"/>
    <property type="project" value="UniProtKB-KW"/>
</dbReference>
<dbReference type="Pfam" id="PF01535">
    <property type="entry name" value="PPR"/>
    <property type="match status" value="4"/>
</dbReference>
<evidence type="ECO:0000313" key="11">
    <source>
        <dbReference type="EMBL" id="CAF2068707.1"/>
    </source>
</evidence>
<dbReference type="Pfam" id="PF02854">
    <property type="entry name" value="MIF4G"/>
    <property type="match status" value="1"/>
</dbReference>
<dbReference type="NCBIfam" id="TIGR00756">
    <property type="entry name" value="PPR"/>
    <property type="match status" value="5"/>
</dbReference>
<comment type="function">
    <text evidence="7">Plays a role in the accumulation of some potyvirus during viral infection.</text>
</comment>
<dbReference type="PROSITE" id="PS51375">
    <property type="entry name" value="PPR"/>
    <property type="match status" value="6"/>
</dbReference>
<keyword evidence="3" id="KW-0396">Initiation factor</keyword>
<name>A0A816RAM4_BRANA</name>
<feature type="repeat" description="PPR" evidence="8">
    <location>
        <begin position="456"/>
        <end position="486"/>
    </location>
</feature>
<dbReference type="InterPro" id="IPR046849">
    <property type="entry name" value="E2_motif"/>
</dbReference>
<dbReference type="InterPro" id="IPR046848">
    <property type="entry name" value="E_motif"/>
</dbReference>
<feature type="repeat" description="PPR" evidence="8">
    <location>
        <begin position="386"/>
        <end position="420"/>
    </location>
</feature>
<dbReference type="FunFam" id="1.25.40.10:FF:001104">
    <property type="entry name" value="Uncharacterized protein"/>
    <property type="match status" value="1"/>
</dbReference>
<dbReference type="FunFam" id="1.25.40.10:FF:000364">
    <property type="entry name" value="Pentatricopeptide repeat (PPR-like) superfamily protein"/>
    <property type="match status" value="1"/>
</dbReference>
<evidence type="ECO:0000256" key="9">
    <source>
        <dbReference type="SAM" id="MobiDB-lite"/>
    </source>
</evidence>
<feature type="compositionally biased region" description="Basic and acidic residues" evidence="9">
    <location>
        <begin position="822"/>
        <end position="833"/>
    </location>
</feature>
<sequence length="1432" mass="158509">MLLRTVSAATAEKTISLINNKNSFFDLFKASTSLSHLAQTHTQIILHGHQNDIQLLTKLTQRLSDLGAIPYARSLVLSFHKPDVFLFNVLMLGLSKNGSPHSSLSLFSHLRKHTDLKPNSSTYTYAISAASGSRDERAGRAVHGQAVIDGFDSELHVGSNIVKMYFKFSRVDDARKVFDRMSERDVVLWNTMLCGYRENEMYEESVKAFRDLINESCTRWDATTVLNILPAVAELQELRFGMLIHSLATKTGCYSHDFVLTGFISLYSKCGKVEALNALFREFCAPDVVAYNAMIHGYASNEETELSVSLFRKLVLSGERLNSSTLVSLIPVSGGHLMLVYAIHGYSLKSGFLSHESVPTALTTVYSKMDEMDSARKVFDECTHKSLASWNAMISGYTQNGLTEDAISLFREMQKSEFRPNPITVTCILSACAQLGTLSLGKWVHGLVRSSDFESSIYVSTALIGMYAKCGSIEEARRLFDLMPKKNEVTWNTMISGYGLHGHGHGALNIFSEMLSSSVAPSPVTFLCVLYACSHAGLVKEGDEIFSSMIHRYGFEPTVKHYACMVDILGRAGHLQRALQFIEAMPVEPDPSVWQTLLGACRIHKDTNLARTVSEKLFELDPDNVGYHVLLSNIHSADRNYPQAATVRQAAKKRKLAKAPGYTLIEIGETPHVFTSGDQSHPQAKAIYEKLEELEGKMREAGYQPETELALHDVEEEERELMVKFHSERLAIAFGLIRGDSRFEGREIVRFTREQLLQLKEGSQVSDEILKLGKEIASDLFGEEQSWGRSENKPAAQVQNRYSETDNRDWHTRAPIPSPSKDGSRENQLESRDSYSGSNQGSGPPPALVKAEVPWSAKRGTLSEKDQVLKTVKGILNKMTPEKYDLLKGQLIDSGITSADILKGVIQLIFEKAVLEPTFCQMYALLCFDINGKLPSFPSEEAGGKEITFKRVLLNNCQEQFEGADKLKEEVRLMTDPAQEMERKDKERMAKLRTLGNIRLIGELLKQKMVPEKIVHHIVQELLGTDNKVCPAEEEVEALCQVFITIGKQLDDSPRSRGTNDMYFQRLKELSTHPMLAPRLRFMVRNVVDLRADKWIPRREEMKAKKITEIHSEAEKTLGLRPGAMANMRNNNSRGGADADILGCGNFLGRSGTGGMMPGMPGARKMPGTPGTDDDGWEMARSRSMPRGNRQNPQPAGRVQSPAIINKSLSVNSRLLPQGSGGILNGKPSALLQGNSAEPAKAVIAPSKPAVEKPQPQVAAPPMAATSLNSEVLSRKTKSLLEEYFNVRLLDEALQCVEELKSPSYHPELVKEAISLGLEKNPPCVTPVANLLAHLVSKNVLTPKDIGSGCLLYGSMLDDIGIDLPKAPNNFGEILGSLVMAKASGFEMVKEILMKMEDEWFKKAVLDAVIKSVSESLLATQAAEVEACRSLV</sequence>
<dbReference type="Gene3D" id="1.25.40.10">
    <property type="entry name" value="Tetratricopeptide repeat domain"/>
    <property type="match status" value="5"/>
</dbReference>
<dbReference type="EMBL" id="HG994365">
    <property type="protein sequence ID" value="CAF2068707.1"/>
    <property type="molecule type" value="Genomic_DNA"/>
</dbReference>
<organism evidence="11">
    <name type="scientific">Brassica napus</name>
    <name type="common">Rape</name>
    <dbReference type="NCBI Taxonomy" id="3708"/>
    <lineage>
        <taxon>Eukaryota</taxon>
        <taxon>Viridiplantae</taxon>
        <taxon>Streptophyta</taxon>
        <taxon>Embryophyta</taxon>
        <taxon>Tracheophyta</taxon>
        <taxon>Spermatophyta</taxon>
        <taxon>Magnoliopsida</taxon>
        <taxon>eudicotyledons</taxon>
        <taxon>Gunneridae</taxon>
        <taxon>Pentapetalae</taxon>
        <taxon>rosids</taxon>
        <taxon>malvids</taxon>
        <taxon>Brassicales</taxon>
        <taxon>Brassicaceae</taxon>
        <taxon>Brassiceae</taxon>
        <taxon>Brassica</taxon>
    </lineage>
</organism>
<feature type="repeat" description="PPR" evidence="8">
    <location>
        <begin position="487"/>
        <end position="521"/>
    </location>
</feature>
<dbReference type="GO" id="GO:0003723">
    <property type="term" value="F:RNA binding"/>
    <property type="evidence" value="ECO:0007669"/>
    <property type="project" value="InterPro"/>
</dbReference>
<dbReference type="InterPro" id="IPR016024">
    <property type="entry name" value="ARM-type_fold"/>
</dbReference>
<dbReference type="GO" id="GO:0003743">
    <property type="term" value="F:translation initiation factor activity"/>
    <property type="evidence" value="ECO:0007669"/>
    <property type="project" value="UniProtKB-KW"/>
</dbReference>
<evidence type="ECO:0000259" key="10">
    <source>
        <dbReference type="PROSITE" id="PS51366"/>
    </source>
</evidence>
<evidence type="ECO:0000256" key="7">
    <source>
        <dbReference type="ARBA" id="ARBA00057610"/>
    </source>
</evidence>
<proteinExistence type="inferred from homology"/>
<dbReference type="InterPro" id="IPR003890">
    <property type="entry name" value="MIF4G-like_typ-3"/>
</dbReference>
<dbReference type="PANTHER" id="PTHR47926:SF452">
    <property type="entry name" value="PENTATRICOPEPTIDE REPEAT-CONTAINING PROTEIN"/>
    <property type="match status" value="1"/>
</dbReference>
<keyword evidence="5" id="KW-0810">Translation regulation</keyword>
<dbReference type="SMART" id="SM00544">
    <property type="entry name" value="MA3"/>
    <property type="match status" value="1"/>
</dbReference>
<feature type="region of interest" description="Disordered" evidence="9">
    <location>
        <begin position="1166"/>
        <end position="1202"/>
    </location>
</feature>
<evidence type="ECO:0000256" key="2">
    <source>
        <dbReference type="ARBA" id="ARBA00006643"/>
    </source>
</evidence>
<dbReference type="Pfam" id="PF02847">
    <property type="entry name" value="MA3"/>
    <property type="match status" value="1"/>
</dbReference>
<dbReference type="GO" id="GO:0008270">
    <property type="term" value="F:zinc ion binding"/>
    <property type="evidence" value="ECO:0007669"/>
    <property type="project" value="InterPro"/>
</dbReference>
<keyword evidence="6" id="KW-0648">Protein biosynthesis</keyword>
<evidence type="ECO:0000256" key="8">
    <source>
        <dbReference type="PROSITE-ProRule" id="PRU00708"/>
    </source>
</evidence>
<dbReference type="Proteomes" id="UP001295469">
    <property type="component" value="Chromosome C01"/>
</dbReference>
<dbReference type="GO" id="GO:0009451">
    <property type="term" value="P:RNA modification"/>
    <property type="evidence" value="ECO:0007669"/>
    <property type="project" value="InterPro"/>
</dbReference>
<dbReference type="Pfam" id="PF13041">
    <property type="entry name" value="PPR_2"/>
    <property type="match status" value="2"/>
</dbReference>
<dbReference type="Pfam" id="PF14432">
    <property type="entry name" value="DYW_deaminase"/>
    <property type="match status" value="1"/>
</dbReference>
<feature type="region of interest" description="Disordered" evidence="9">
    <location>
        <begin position="784"/>
        <end position="849"/>
    </location>
</feature>
<gene>
    <name evidence="11" type="ORF">DARMORV10_C01P08180.1</name>
</gene>
<feature type="repeat" description="PPR" evidence="8">
    <location>
        <begin position="522"/>
        <end position="557"/>
    </location>
</feature>
<comment type="similarity">
    <text evidence="2">Belongs to the PPR family. PCMP-H subfamily.</text>
</comment>
<keyword evidence="4" id="KW-0677">Repeat</keyword>
<dbReference type="Pfam" id="PF20430">
    <property type="entry name" value="Eplus_motif"/>
    <property type="match status" value="1"/>
</dbReference>
<evidence type="ECO:0000256" key="1">
    <source>
        <dbReference type="ARBA" id="ARBA00005775"/>
    </source>
</evidence>
<dbReference type="PROSITE" id="PS51366">
    <property type="entry name" value="MI"/>
    <property type="match status" value="1"/>
</dbReference>
<dbReference type="InterPro" id="IPR011990">
    <property type="entry name" value="TPR-like_helical_dom_sf"/>
</dbReference>
<dbReference type="InterPro" id="IPR046960">
    <property type="entry name" value="PPR_At4g14850-like_plant"/>
</dbReference>